<dbReference type="InterPro" id="IPR033749">
    <property type="entry name" value="Polyprenyl_synt_CS"/>
</dbReference>
<comment type="similarity">
    <text evidence="2 6">Belongs to the FPP/GGPP synthase family.</text>
</comment>
<dbReference type="PANTHER" id="PTHR12001">
    <property type="entry name" value="GERANYLGERANYL PYROPHOSPHATE SYNTHASE"/>
    <property type="match status" value="1"/>
</dbReference>
<dbReference type="Pfam" id="PF00348">
    <property type="entry name" value="polyprenyl_synt"/>
    <property type="match status" value="1"/>
</dbReference>
<dbReference type="RefSeq" id="WP_322610262.1">
    <property type="nucleotide sequence ID" value="NZ_JARVCO010000012.1"/>
</dbReference>
<dbReference type="PANTHER" id="PTHR12001:SF69">
    <property type="entry name" value="ALL TRANS-POLYPRENYL-DIPHOSPHATE SYNTHASE PDSS1"/>
    <property type="match status" value="1"/>
</dbReference>
<evidence type="ECO:0000313" key="7">
    <source>
        <dbReference type="EMBL" id="MDZ8120488.1"/>
    </source>
</evidence>
<accession>A0ABU5N256</accession>
<reference evidence="7 8" key="1">
    <citation type="journal article" date="2024" name="Appl. Environ. Microbiol.">
        <title>Pontiella agarivorans sp. nov., a novel marine anaerobic bacterium capable of degrading macroalgal polysaccharides and fixing nitrogen.</title>
        <authorList>
            <person name="Liu N."/>
            <person name="Kivenson V."/>
            <person name="Peng X."/>
            <person name="Cui Z."/>
            <person name="Lankiewicz T.S."/>
            <person name="Gosselin K.M."/>
            <person name="English C.J."/>
            <person name="Blair E.M."/>
            <person name="O'Malley M.A."/>
            <person name="Valentine D.L."/>
        </authorList>
    </citation>
    <scope>NUCLEOTIDE SEQUENCE [LARGE SCALE GENOMIC DNA]</scope>
    <source>
        <strain evidence="7 8">NLcol2</strain>
    </source>
</reference>
<evidence type="ECO:0000256" key="1">
    <source>
        <dbReference type="ARBA" id="ARBA00001946"/>
    </source>
</evidence>
<sequence>MSTEKNQIELQLKQVQAAMLHCLKDTNLNRLIPDNKNILGSGKMLRSQLVLALGAANGIPEKELINAAAAVDMIHGASLLHDDVIDGGIIRRGAPTFWKKYGVNGAILFGDVLMFKALSLLVAVNRVDLLSELIDRTGEVCRSEVEQELILRGSPGTWEECELVGRYKTGSLFAFAAVAGGNREKEQTDALREAGYILGTAYQLADDVLDASGNEEISGKTLGTDDKRGKTTAITATKNAPEDPVAYLFQLLENALNLLKKWPEIHGAWDRFLKMTMVPVLEKHVNASVD</sequence>
<evidence type="ECO:0000256" key="3">
    <source>
        <dbReference type="ARBA" id="ARBA00022679"/>
    </source>
</evidence>
<dbReference type="PROSITE" id="PS00444">
    <property type="entry name" value="POLYPRENYL_SYNTHASE_2"/>
    <property type="match status" value="1"/>
</dbReference>
<dbReference type="SFLD" id="SFLDS00005">
    <property type="entry name" value="Isoprenoid_Synthase_Type_I"/>
    <property type="match status" value="1"/>
</dbReference>
<proteinExistence type="inferred from homology"/>
<evidence type="ECO:0000256" key="5">
    <source>
        <dbReference type="ARBA" id="ARBA00022842"/>
    </source>
</evidence>
<keyword evidence="8" id="KW-1185">Reference proteome</keyword>
<keyword evidence="4" id="KW-0479">Metal-binding</keyword>
<comment type="caution">
    <text evidence="7">The sequence shown here is derived from an EMBL/GenBank/DDBJ whole genome shotgun (WGS) entry which is preliminary data.</text>
</comment>
<comment type="cofactor">
    <cofactor evidence="1">
        <name>Mg(2+)</name>
        <dbReference type="ChEBI" id="CHEBI:18420"/>
    </cofactor>
</comment>
<keyword evidence="5" id="KW-0460">Magnesium</keyword>
<evidence type="ECO:0000256" key="2">
    <source>
        <dbReference type="ARBA" id="ARBA00006706"/>
    </source>
</evidence>
<dbReference type="InterPro" id="IPR000092">
    <property type="entry name" value="Polyprenyl_synt"/>
</dbReference>
<keyword evidence="3 6" id="KW-0808">Transferase</keyword>
<evidence type="ECO:0000313" key="8">
    <source>
        <dbReference type="Proteomes" id="UP001290861"/>
    </source>
</evidence>
<dbReference type="PROSITE" id="PS00723">
    <property type="entry name" value="POLYPRENYL_SYNTHASE_1"/>
    <property type="match status" value="1"/>
</dbReference>
<dbReference type="Proteomes" id="UP001290861">
    <property type="component" value="Unassembled WGS sequence"/>
</dbReference>
<dbReference type="CDD" id="cd00685">
    <property type="entry name" value="Trans_IPPS_HT"/>
    <property type="match status" value="1"/>
</dbReference>
<evidence type="ECO:0000256" key="4">
    <source>
        <dbReference type="ARBA" id="ARBA00022723"/>
    </source>
</evidence>
<dbReference type="InterPro" id="IPR008949">
    <property type="entry name" value="Isoprenoid_synthase_dom_sf"/>
</dbReference>
<dbReference type="EMBL" id="JARVCO010000012">
    <property type="protein sequence ID" value="MDZ8120488.1"/>
    <property type="molecule type" value="Genomic_DNA"/>
</dbReference>
<dbReference type="SUPFAM" id="SSF48576">
    <property type="entry name" value="Terpenoid synthases"/>
    <property type="match status" value="1"/>
</dbReference>
<gene>
    <name evidence="7" type="ORF">P9H32_17815</name>
</gene>
<organism evidence="7 8">
    <name type="scientific">Pontiella agarivorans</name>
    <dbReference type="NCBI Taxonomy" id="3038953"/>
    <lineage>
        <taxon>Bacteria</taxon>
        <taxon>Pseudomonadati</taxon>
        <taxon>Kiritimatiellota</taxon>
        <taxon>Kiritimatiellia</taxon>
        <taxon>Kiritimatiellales</taxon>
        <taxon>Pontiellaceae</taxon>
        <taxon>Pontiella</taxon>
    </lineage>
</organism>
<dbReference type="Gene3D" id="1.10.600.10">
    <property type="entry name" value="Farnesyl Diphosphate Synthase"/>
    <property type="match status" value="1"/>
</dbReference>
<protein>
    <submittedName>
        <fullName evidence="7">Polyprenyl synthetase family protein</fullName>
    </submittedName>
</protein>
<evidence type="ECO:0000256" key="6">
    <source>
        <dbReference type="RuleBase" id="RU004466"/>
    </source>
</evidence>
<name>A0ABU5N256_9BACT</name>